<evidence type="ECO:0000313" key="2">
    <source>
        <dbReference type="Proteomes" id="UP001325479"/>
    </source>
</evidence>
<accession>A0ABZ0WDS4</accession>
<evidence type="ECO:0000313" key="1">
    <source>
        <dbReference type="EMBL" id="WQD75499.1"/>
    </source>
</evidence>
<name>A0ABZ0WDS4_9BURK</name>
<gene>
    <name evidence="1" type="ORF">U0042_15125</name>
</gene>
<proteinExistence type="predicted"/>
<reference evidence="1 2" key="1">
    <citation type="submission" date="2023-12" db="EMBL/GenBank/DDBJ databases">
        <title>Genome sequencing and assembly of bacterial species from a model synthetic community.</title>
        <authorList>
            <person name="Hogle S.L."/>
        </authorList>
    </citation>
    <scope>NUCLEOTIDE SEQUENCE [LARGE SCALE GENOMIC DNA]</scope>
    <source>
        <strain evidence="1 2">HAMBI 2494</strain>
    </source>
</reference>
<dbReference type="RefSeq" id="WP_157977929.1">
    <property type="nucleotide sequence ID" value="NZ_CP139965.1"/>
</dbReference>
<dbReference type="Proteomes" id="UP001325479">
    <property type="component" value="Chromosome"/>
</dbReference>
<keyword evidence="2" id="KW-1185">Reference proteome</keyword>
<protein>
    <submittedName>
        <fullName evidence="1">Uncharacterized protein</fullName>
    </submittedName>
</protein>
<organism evidence="1 2">
    <name type="scientific">Paraburkholderia kururiensis</name>
    <dbReference type="NCBI Taxonomy" id="984307"/>
    <lineage>
        <taxon>Bacteria</taxon>
        <taxon>Pseudomonadati</taxon>
        <taxon>Pseudomonadota</taxon>
        <taxon>Betaproteobacteria</taxon>
        <taxon>Burkholderiales</taxon>
        <taxon>Burkholderiaceae</taxon>
        <taxon>Paraburkholderia</taxon>
    </lineage>
</organism>
<sequence length="270" mass="30814">MKFNMPTCVNVLSPLSLVNSMDFVDAVRTFQESLPKINPEKWGWWEPLDRDFDSHDVQKLVPEGGHCETIYWQRKKRPKAEGSFAVRWCSRSPKVLDTHSNISFTVELGQVKQECLVAYLKNASVRSNADFALVDTLTPGYREFAVESGSAPYGERFMVVTHLLRHWLPDVFWGTVFGPAYVRFFGMERLLTAPAYVVEKLGPEMVYVQLTERIGDAIEDSVGLQVSRQLFKEHLRHDAFFLSGQGYDRLERGPIGDVFAVPTFELSADR</sequence>
<dbReference type="EMBL" id="CP139965">
    <property type="protein sequence ID" value="WQD75499.1"/>
    <property type="molecule type" value="Genomic_DNA"/>
</dbReference>